<dbReference type="AlphaFoldDB" id="A0A4R2U1I5"/>
<name>A0A4R2U1I5_9FIRM</name>
<comment type="caution">
    <text evidence="3">The sequence shown here is derived from an EMBL/GenBank/DDBJ whole genome shotgun (WGS) entry which is preliminary data.</text>
</comment>
<dbReference type="InterPro" id="IPR011642">
    <property type="entry name" value="Gate_dom"/>
</dbReference>
<evidence type="ECO:0000259" key="2">
    <source>
        <dbReference type="Pfam" id="PF07670"/>
    </source>
</evidence>
<feature type="transmembrane region" description="Helical" evidence="1">
    <location>
        <begin position="92"/>
        <end position="115"/>
    </location>
</feature>
<feature type="transmembrane region" description="Helical" evidence="1">
    <location>
        <begin position="121"/>
        <end position="139"/>
    </location>
</feature>
<dbReference type="Pfam" id="PF07670">
    <property type="entry name" value="Gate"/>
    <property type="match status" value="1"/>
</dbReference>
<dbReference type="Proteomes" id="UP000295504">
    <property type="component" value="Unassembled WGS sequence"/>
</dbReference>
<feature type="transmembrane region" description="Helical" evidence="1">
    <location>
        <begin position="54"/>
        <end position="80"/>
    </location>
</feature>
<evidence type="ECO:0000256" key="1">
    <source>
        <dbReference type="SAM" id="Phobius"/>
    </source>
</evidence>
<dbReference type="RefSeq" id="WP_207667900.1">
    <property type="nucleotide sequence ID" value="NZ_CP058648.1"/>
</dbReference>
<keyword evidence="4" id="KW-1185">Reference proteome</keyword>
<protein>
    <recommendedName>
        <fullName evidence="2">Nucleoside transporter/FeoB GTPase Gate domain-containing protein</fullName>
    </recommendedName>
</protein>
<feature type="transmembrane region" description="Helical" evidence="1">
    <location>
        <begin position="12"/>
        <end position="34"/>
    </location>
</feature>
<keyword evidence="1" id="KW-1133">Transmembrane helix</keyword>
<evidence type="ECO:0000313" key="4">
    <source>
        <dbReference type="Proteomes" id="UP000295504"/>
    </source>
</evidence>
<sequence>MIIEILKEGIIGSFNSVYSIAMIVFPIMIGLQILKDFKVLDKIANMFRFVTKLFNISVDAVFPLLVGVIFGISYGAGVIIQSSKEGDISYRDLFLISVFLITCHAVIEDTLIFVAVGANGYFLLGVRLISAILLTYVLAKRKIEDEENSIQKEECIVINE</sequence>
<proteinExistence type="predicted"/>
<feature type="domain" description="Nucleoside transporter/FeoB GTPase Gate" evidence="2">
    <location>
        <begin position="18"/>
        <end position="108"/>
    </location>
</feature>
<organism evidence="3 4">
    <name type="scientific">Serpentinicella alkaliphila</name>
    <dbReference type="NCBI Taxonomy" id="1734049"/>
    <lineage>
        <taxon>Bacteria</taxon>
        <taxon>Bacillati</taxon>
        <taxon>Bacillota</taxon>
        <taxon>Clostridia</taxon>
        <taxon>Peptostreptococcales</taxon>
        <taxon>Natronincolaceae</taxon>
        <taxon>Serpentinicella</taxon>
    </lineage>
</organism>
<keyword evidence="1" id="KW-0812">Transmembrane</keyword>
<reference evidence="3 4" key="1">
    <citation type="submission" date="2019-03" db="EMBL/GenBank/DDBJ databases">
        <title>Genomic Encyclopedia of Type Strains, Phase IV (KMG-IV): sequencing the most valuable type-strain genomes for metagenomic binning, comparative biology and taxonomic classification.</title>
        <authorList>
            <person name="Goeker M."/>
        </authorList>
    </citation>
    <scope>NUCLEOTIDE SEQUENCE [LARGE SCALE GENOMIC DNA]</scope>
    <source>
        <strain evidence="3 4">DSM 100013</strain>
    </source>
</reference>
<accession>A0A4R2U1I5</accession>
<gene>
    <name evidence="3" type="ORF">EDD79_10272</name>
</gene>
<evidence type="ECO:0000313" key="3">
    <source>
        <dbReference type="EMBL" id="TCQ01483.1"/>
    </source>
</evidence>
<dbReference type="EMBL" id="SLYC01000027">
    <property type="protein sequence ID" value="TCQ01483.1"/>
    <property type="molecule type" value="Genomic_DNA"/>
</dbReference>
<keyword evidence="1" id="KW-0472">Membrane</keyword>